<dbReference type="SMART" id="SM00342">
    <property type="entry name" value="HTH_ARAC"/>
    <property type="match status" value="1"/>
</dbReference>
<evidence type="ECO:0000256" key="1">
    <source>
        <dbReference type="ARBA" id="ARBA00023015"/>
    </source>
</evidence>
<dbReference type="InterPro" id="IPR053142">
    <property type="entry name" value="PchR_regulatory_protein"/>
</dbReference>
<dbReference type="EMBL" id="CP076130">
    <property type="protein sequence ID" value="QWG10363.1"/>
    <property type="molecule type" value="Genomic_DNA"/>
</dbReference>
<dbReference type="PANTHER" id="PTHR47893:SF1">
    <property type="entry name" value="REGULATORY PROTEIN PCHR"/>
    <property type="match status" value="1"/>
</dbReference>
<dbReference type="Gene3D" id="1.10.10.60">
    <property type="entry name" value="Homeodomain-like"/>
    <property type="match status" value="1"/>
</dbReference>
<dbReference type="Proteomes" id="UP000682802">
    <property type="component" value="Plasmid p1"/>
</dbReference>
<accession>A0ABX8H379</accession>
<keyword evidence="3" id="KW-0804">Transcription</keyword>
<gene>
    <name evidence="5" type="ORF">KM029_25645</name>
</gene>
<protein>
    <submittedName>
        <fullName evidence="5">Helix-turn-helix transcriptional regulator</fullName>
    </submittedName>
</protein>
<dbReference type="InterPro" id="IPR009057">
    <property type="entry name" value="Homeodomain-like_sf"/>
</dbReference>
<evidence type="ECO:0000256" key="3">
    <source>
        <dbReference type="ARBA" id="ARBA00023163"/>
    </source>
</evidence>
<evidence type="ECO:0000313" key="5">
    <source>
        <dbReference type="EMBL" id="QWG10363.1"/>
    </source>
</evidence>
<keyword evidence="2" id="KW-0238">DNA-binding</keyword>
<geneLocation type="plasmid" evidence="5 6">
    <name>p1</name>
</geneLocation>
<sequence length="327" mass="38063">MNKYKMINGSGLEVIEKLQSIFGGTFKNDVYETDTTEVYLKYEYFCPFDGVEIMIHHVKYKKDMYMETYTPDTNEKNIYFQFEYIGNNIPNTFTNDTDRDNAKMMSIMSSKIPLSFVAQKGNEVKWMTVRVPYDYYHNKMKHLEEYIGKAFDKDSNWVLYDIAPMAISINIKKLFDRDKNLSTPLLTSLFVCSAIENVAIFLDRIIKRDPLSGSAINMHSDDIERIQNIKNELTNLYQKTPSLNDLADKYGVSISKLKRDFNAVFGTSLHKFHADYKLEMAYNMLITKQSSITDVSRHFGYSTISRFSESFKQKYGVTPKQIASKFQ</sequence>
<evidence type="ECO:0000259" key="4">
    <source>
        <dbReference type="PROSITE" id="PS01124"/>
    </source>
</evidence>
<evidence type="ECO:0000256" key="2">
    <source>
        <dbReference type="ARBA" id="ARBA00023125"/>
    </source>
</evidence>
<name>A0ABX8H379_9BACT</name>
<keyword evidence="6" id="KW-1185">Reference proteome</keyword>
<evidence type="ECO:0000313" key="6">
    <source>
        <dbReference type="Proteomes" id="UP000682802"/>
    </source>
</evidence>
<keyword evidence="1" id="KW-0805">Transcription regulation</keyword>
<dbReference type="SUPFAM" id="SSF46689">
    <property type="entry name" value="Homeodomain-like"/>
    <property type="match status" value="1"/>
</dbReference>
<keyword evidence="5" id="KW-0614">Plasmid</keyword>
<dbReference type="RefSeq" id="WP_144077261.1">
    <property type="nucleotide sequence ID" value="NZ_CP076130.1"/>
</dbReference>
<dbReference type="PRINTS" id="PR00032">
    <property type="entry name" value="HTHARAC"/>
</dbReference>
<reference evidence="5 6" key="1">
    <citation type="submission" date="2021-05" db="EMBL/GenBank/DDBJ databases">
        <title>Comparative genomic studies on the polysaccharide-degrading batcterial strains of the Flammeovirga genus.</title>
        <authorList>
            <person name="Zewei F."/>
            <person name="Zheng Z."/>
            <person name="Yu L."/>
            <person name="Ruyue G."/>
            <person name="Yanhong M."/>
            <person name="Yuanyuan C."/>
            <person name="Jingyan G."/>
            <person name="Wenjun H."/>
        </authorList>
    </citation>
    <scope>NUCLEOTIDE SEQUENCE [LARGE SCALE GENOMIC DNA]</scope>
    <source>
        <strain evidence="5 6">YS10</strain>
        <plasmid evidence="5 6">p1</plasmid>
    </source>
</reference>
<dbReference type="PANTHER" id="PTHR47893">
    <property type="entry name" value="REGULATORY PROTEIN PCHR"/>
    <property type="match status" value="1"/>
</dbReference>
<dbReference type="PROSITE" id="PS01124">
    <property type="entry name" value="HTH_ARAC_FAMILY_2"/>
    <property type="match status" value="1"/>
</dbReference>
<dbReference type="Pfam" id="PF12833">
    <property type="entry name" value="HTH_18"/>
    <property type="match status" value="1"/>
</dbReference>
<dbReference type="InterPro" id="IPR018060">
    <property type="entry name" value="HTH_AraC"/>
</dbReference>
<proteinExistence type="predicted"/>
<organism evidence="5 6">
    <name type="scientific">Flammeovirga kamogawensis</name>
    <dbReference type="NCBI Taxonomy" id="373891"/>
    <lineage>
        <taxon>Bacteria</taxon>
        <taxon>Pseudomonadati</taxon>
        <taxon>Bacteroidota</taxon>
        <taxon>Cytophagia</taxon>
        <taxon>Cytophagales</taxon>
        <taxon>Flammeovirgaceae</taxon>
        <taxon>Flammeovirga</taxon>
    </lineage>
</organism>
<feature type="domain" description="HTH araC/xylS-type" evidence="4">
    <location>
        <begin position="227"/>
        <end position="325"/>
    </location>
</feature>
<dbReference type="InterPro" id="IPR020449">
    <property type="entry name" value="Tscrpt_reg_AraC-type_HTH"/>
</dbReference>